<dbReference type="Proteomes" id="UP001175228">
    <property type="component" value="Unassembled WGS sequence"/>
</dbReference>
<name>A0AA39Q1M6_9AGAR</name>
<gene>
    <name evidence="1" type="ORF">EDD18DRAFT_1178860</name>
</gene>
<dbReference type="EMBL" id="JAUEPU010000024">
    <property type="protein sequence ID" value="KAK0493579.1"/>
    <property type="molecule type" value="Genomic_DNA"/>
</dbReference>
<protein>
    <submittedName>
        <fullName evidence="1">Uncharacterized protein</fullName>
    </submittedName>
</protein>
<keyword evidence="2" id="KW-1185">Reference proteome</keyword>
<evidence type="ECO:0000313" key="1">
    <source>
        <dbReference type="EMBL" id="KAK0493579.1"/>
    </source>
</evidence>
<proteinExistence type="predicted"/>
<sequence length="79" mass="9456">MRSLPRYSYFADCKLYIRTRLLASAYSNFWQPPILFILSVKMRRCIRGIMRTRYFTGILCIIQWKFFSPSHNFACCLSS</sequence>
<accession>A0AA39Q1M6</accession>
<evidence type="ECO:0000313" key="2">
    <source>
        <dbReference type="Proteomes" id="UP001175228"/>
    </source>
</evidence>
<dbReference type="AlphaFoldDB" id="A0AA39Q1M6"/>
<comment type="caution">
    <text evidence="1">The sequence shown here is derived from an EMBL/GenBank/DDBJ whole genome shotgun (WGS) entry which is preliminary data.</text>
</comment>
<reference evidence="1" key="1">
    <citation type="submission" date="2023-06" db="EMBL/GenBank/DDBJ databases">
        <authorList>
            <consortium name="Lawrence Berkeley National Laboratory"/>
            <person name="Ahrendt S."/>
            <person name="Sahu N."/>
            <person name="Indic B."/>
            <person name="Wong-Bajracharya J."/>
            <person name="Merenyi Z."/>
            <person name="Ke H.-M."/>
            <person name="Monk M."/>
            <person name="Kocsube S."/>
            <person name="Drula E."/>
            <person name="Lipzen A."/>
            <person name="Balint B."/>
            <person name="Henrissat B."/>
            <person name="Andreopoulos B."/>
            <person name="Martin F.M."/>
            <person name="Harder C.B."/>
            <person name="Rigling D."/>
            <person name="Ford K.L."/>
            <person name="Foster G.D."/>
            <person name="Pangilinan J."/>
            <person name="Papanicolaou A."/>
            <person name="Barry K."/>
            <person name="LaButti K."/>
            <person name="Viragh M."/>
            <person name="Koriabine M."/>
            <person name="Yan M."/>
            <person name="Riley R."/>
            <person name="Champramary S."/>
            <person name="Plett K.L."/>
            <person name="Tsai I.J."/>
            <person name="Slot J."/>
            <person name="Sipos G."/>
            <person name="Plett J."/>
            <person name="Nagy L.G."/>
            <person name="Grigoriev I.V."/>
        </authorList>
    </citation>
    <scope>NUCLEOTIDE SEQUENCE</scope>
    <source>
        <strain evidence="1">HWK02</strain>
    </source>
</reference>
<organism evidence="1 2">
    <name type="scientific">Armillaria luteobubalina</name>
    <dbReference type="NCBI Taxonomy" id="153913"/>
    <lineage>
        <taxon>Eukaryota</taxon>
        <taxon>Fungi</taxon>
        <taxon>Dikarya</taxon>
        <taxon>Basidiomycota</taxon>
        <taxon>Agaricomycotina</taxon>
        <taxon>Agaricomycetes</taxon>
        <taxon>Agaricomycetidae</taxon>
        <taxon>Agaricales</taxon>
        <taxon>Marasmiineae</taxon>
        <taxon>Physalacriaceae</taxon>
        <taxon>Armillaria</taxon>
    </lineage>
</organism>